<comment type="subcellular location">
    <subcellularLocation>
        <location evidence="1 16">Nucleus</location>
    </subcellularLocation>
</comment>
<feature type="compositionally biased region" description="Pro residues" evidence="17">
    <location>
        <begin position="629"/>
        <end position="643"/>
    </location>
</feature>
<feature type="domain" description="U-box" evidence="18">
    <location>
        <begin position="1"/>
        <end position="70"/>
    </location>
</feature>
<reference evidence="19 20" key="1">
    <citation type="journal article" date="2017" name="Biotechnol. Biofuels">
        <title>Differential beta-glucosidase expression as a function of carbon source availability in Talaromyces amestolkiae: a genomic and proteomic approach.</title>
        <authorList>
            <person name="de Eugenio L.I."/>
            <person name="Mendez-Liter J.A."/>
            <person name="Nieto-Dominguez M."/>
            <person name="Alonso L."/>
            <person name="Gil-Munoz J."/>
            <person name="Barriuso J."/>
            <person name="Prieto A."/>
            <person name="Martinez M.J."/>
        </authorList>
    </citation>
    <scope>NUCLEOTIDE SEQUENCE [LARGE SCALE GENOMIC DNA]</scope>
    <source>
        <strain evidence="19 20">CIB</strain>
    </source>
</reference>
<keyword evidence="13 16" id="KW-0234">DNA repair</keyword>
<dbReference type="GO" id="GO:0000974">
    <property type="term" value="C:Prp19 complex"/>
    <property type="evidence" value="ECO:0007669"/>
    <property type="project" value="UniProtKB-UniRule"/>
</dbReference>
<dbReference type="Proteomes" id="UP000249363">
    <property type="component" value="Unassembled WGS sequence"/>
</dbReference>
<dbReference type="GO" id="GO:0000398">
    <property type="term" value="P:mRNA splicing, via spliceosome"/>
    <property type="evidence" value="ECO:0007669"/>
    <property type="project" value="InterPro"/>
</dbReference>
<keyword evidence="4 15" id="KW-0853">WD repeat</keyword>
<evidence type="ECO:0000256" key="4">
    <source>
        <dbReference type="ARBA" id="ARBA00022574"/>
    </source>
</evidence>
<comment type="pathway">
    <text evidence="2 16">Protein modification; protein ubiquitination.</text>
</comment>
<dbReference type="EC" id="2.3.2.27" evidence="16"/>
<dbReference type="InterPro" id="IPR013083">
    <property type="entry name" value="Znf_RING/FYVE/PHD"/>
</dbReference>
<dbReference type="InterPro" id="IPR001680">
    <property type="entry name" value="WD40_rpt"/>
</dbReference>
<dbReference type="GO" id="GO:0006281">
    <property type="term" value="P:DNA repair"/>
    <property type="evidence" value="ECO:0007669"/>
    <property type="project" value="UniProtKB-KW"/>
</dbReference>
<evidence type="ECO:0000256" key="17">
    <source>
        <dbReference type="SAM" id="MobiDB-lite"/>
    </source>
</evidence>
<dbReference type="CDD" id="cd16656">
    <property type="entry name" value="RING-Ubox_PRP19"/>
    <property type="match status" value="1"/>
</dbReference>
<keyword evidence="11" id="KW-0413">Isomerase</keyword>
<dbReference type="GO" id="GO:0005737">
    <property type="term" value="C:cytoplasm"/>
    <property type="evidence" value="ECO:0007669"/>
    <property type="project" value="TreeGrafter"/>
</dbReference>
<evidence type="ECO:0000256" key="7">
    <source>
        <dbReference type="ARBA" id="ARBA00022728"/>
    </source>
</evidence>
<keyword evidence="11" id="KW-0697">Rotamase</keyword>
<protein>
    <recommendedName>
        <fullName evidence="16">Pre-mRNA-processing factor 19</fullName>
        <ecNumber evidence="16">2.3.2.27</ecNumber>
    </recommendedName>
</protein>
<dbReference type="SMART" id="SM00504">
    <property type="entry name" value="Ubox"/>
    <property type="match status" value="1"/>
</dbReference>
<dbReference type="PROSITE" id="PS50082">
    <property type="entry name" value="WD_REPEATS_2"/>
    <property type="match status" value="2"/>
</dbReference>
<dbReference type="SUPFAM" id="SSF57850">
    <property type="entry name" value="RING/U-box"/>
    <property type="match status" value="1"/>
</dbReference>
<name>A0A364L1I1_TALAM</name>
<dbReference type="PROSITE" id="PS51698">
    <property type="entry name" value="U_BOX"/>
    <property type="match status" value="1"/>
</dbReference>
<keyword evidence="6 16" id="KW-0808">Transferase</keyword>
<dbReference type="PANTHER" id="PTHR43995">
    <property type="entry name" value="PRE-MRNA-PROCESSING FACTOR 19"/>
    <property type="match status" value="1"/>
</dbReference>
<dbReference type="InterPro" id="IPR003613">
    <property type="entry name" value="Ubox_domain"/>
</dbReference>
<evidence type="ECO:0000256" key="14">
    <source>
        <dbReference type="ARBA" id="ARBA00023242"/>
    </source>
</evidence>
<feature type="repeat" description="WD" evidence="15">
    <location>
        <begin position="323"/>
        <end position="357"/>
    </location>
</feature>
<dbReference type="PANTHER" id="PTHR43995:SF1">
    <property type="entry name" value="PRE-MRNA-PROCESSING FACTOR 19"/>
    <property type="match status" value="1"/>
</dbReference>
<evidence type="ECO:0000256" key="11">
    <source>
        <dbReference type="ARBA" id="ARBA00023110"/>
    </source>
</evidence>
<gene>
    <name evidence="19" type="ORF">BHQ10_005684</name>
</gene>
<dbReference type="OrthoDB" id="687049at2759"/>
<keyword evidence="7 16" id="KW-0747">Spliceosome</keyword>
<dbReference type="GO" id="GO:0003755">
    <property type="term" value="F:peptidyl-prolyl cis-trans isomerase activity"/>
    <property type="evidence" value="ECO:0007669"/>
    <property type="project" value="UniProtKB-KW"/>
</dbReference>
<dbReference type="Gene3D" id="3.30.40.10">
    <property type="entry name" value="Zinc/RING finger domain, C3HC4 (zinc finger)"/>
    <property type="match status" value="1"/>
</dbReference>
<dbReference type="GeneID" id="63794900"/>
<evidence type="ECO:0000256" key="6">
    <source>
        <dbReference type="ARBA" id="ARBA00022679"/>
    </source>
</evidence>
<keyword evidence="8" id="KW-0677">Repeat</keyword>
<dbReference type="Pfam" id="PF12894">
    <property type="entry name" value="ANAPC4_WD40"/>
    <property type="match status" value="1"/>
</dbReference>
<keyword evidence="20" id="KW-1185">Reference proteome</keyword>
<evidence type="ECO:0000256" key="8">
    <source>
        <dbReference type="ARBA" id="ARBA00022737"/>
    </source>
</evidence>
<evidence type="ECO:0000256" key="10">
    <source>
        <dbReference type="ARBA" id="ARBA00022786"/>
    </source>
</evidence>
<evidence type="ECO:0000256" key="2">
    <source>
        <dbReference type="ARBA" id="ARBA00004906"/>
    </source>
</evidence>
<dbReference type="SUPFAM" id="SSF50978">
    <property type="entry name" value="WD40 repeat-like"/>
    <property type="match status" value="1"/>
</dbReference>
<dbReference type="InterPro" id="IPR055340">
    <property type="entry name" value="RING-Ubox_PRP19"/>
</dbReference>
<evidence type="ECO:0000256" key="13">
    <source>
        <dbReference type="ARBA" id="ARBA00023204"/>
    </source>
</evidence>
<organism evidence="19 20">
    <name type="scientific">Talaromyces amestolkiae</name>
    <dbReference type="NCBI Taxonomy" id="1196081"/>
    <lineage>
        <taxon>Eukaryota</taxon>
        <taxon>Fungi</taxon>
        <taxon>Dikarya</taxon>
        <taxon>Ascomycota</taxon>
        <taxon>Pezizomycotina</taxon>
        <taxon>Eurotiomycetes</taxon>
        <taxon>Eurotiomycetidae</taxon>
        <taxon>Eurotiales</taxon>
        <taxon>Trichocomaceae</taxon>
        <taxon>Talaromyces</taxon>
        <taxon>Talaromyces sect. Talaromyces</taxon>
    </lineage>
</organism>
<proteinExistence type="inferred from homology"/>
<evidence type="ECO:0000256" key="3">
    <source>
        <dbReference type="ARBA" id="ARBA00006388"/>
    </source>
</evidence>
<evidence type="ECO:0000313" key="19">
    <source>
        <dbReference type="EMBL" id="RAO69672.1"/>
    </source>
</evidence>
<evidence type="ECO:0000256" key="12">
    <source>
        <dbReference type="ARBA" id="ARBA00023187"/>
    </source>
</evidence>
<dbReference type="SMART" id="SM00320">
    <property type="entry name" value="WD40"/>
    <property type="match status" value="5"/>
</dbReference>
<dbReference type="Gene3D" id="2.130.10.10">
    <property type="entry name" value="YVTN repeat-like/Quinoprotein amine dehydrogenase"/>
    <property type="match status" value="1"/>
</dbReference>
<evidence type="ECO:0000313" key="20">
    <source>
        <dbReference type="Proteomes" id="UP000249363"/>
    </source>
</evidence>
<keyword evidence="9 16" id="KW-0227">DNA damage</keyword>
<feature type="region of interest" description="Disordered" evidence="17">
    <location>
        <begin position="622"/>
        <end position="647"/>
    </location>
</feature>
<dbReference type="RefSeq" id="XP_040734188.1">
    <property type="nucleotide sequence ID" value="XM_040878186.1"/>
</dbReference>
<keyword evidence="14 16" id="KW-0539">Nucleus</keyword>
<dbReference type="UniPathway" id="UPA00143"/>
<dbReference type="GO" id="GO:0070534">
    <property type="term" value="P:protein K63-linked ubiquitination"/>
    <property type="evidence" value="ECO:0007669"/>
    <property type="project" value="UniProtKB-UniRule"/>
</dbReference>
<evidence type="ECO:0000256" key="15">
    <source>
        <dbReference type="PROSITE-ProRule" id="PRU00221"/>
    </source>
</evidence>
<sequence length="718" mass="77464">MLCAISGEAPQVPVVSTKSGNVFEKRLIEAYIAENGKDPITGEEASAEDLVELKTARVVRPRPPTLTSIPSLLGVFQEEWDALALETYTLRQALVQTRQELSTALYQHDAAVRVIARLTKERDEARDTLSKISVGTARAPAGGDAMQVDSAKLPESVVAKIEETHAKLSKSRSKRPIPEGWATSDAIQSYKPTVSSEPLYPGGKSLSVDSTGDLALIGGVDGIAGVYSVSKQQIVQTLKVGAPVTDAVFAGSTAVVASSSGSVKFFDNGAETASFDAHAGETTAVVVHPAGDIVASVGVDKSYAIYDLATSSVVTQIYGNAGLLSAKFHPDGHLLAVGGADGQIHVYDVKSGAVAASFPMQAPVTNLEFSENGYFMAAVTENSTDISIWDLRKSKLHKVLETGTRISTLAWDYTGQFLLSGGPNGITVQQYTKSTKEWSESLRSAVPAVGVAWGPLAQTTPSRSEDVVDLTNEPDSPPLRSRRSNRPAHRHRPPRFGRNIMADVIDLEEEEDEDDGEDGQTEVINLDPPSSPEVQFVRETARPARRPPMFPAPSHLLDVINFHAQQGFLSTQEAFRQEIALQTRRMGRYPSTRPNMDEIFISSDGNRNIDVPIDLDYQAPGFTIHESQPTPPPSYKPPSPPPEGFTRTVSEDDVVIWVAKQCGHVYCGECTTNRAMSSKKKTATLSTTLKMTKPFSKCKVAGCEKPVSAPKSMIQVYL</sequence>
<dbReference type="Pfam" id="PF08606">
    <property type="entry name" value="Prp19"/>
    <property type="match status" value="1"/>
</dbReference>
<evidence type="ECO:0000256" key="9">
    <source>
        <dbReference type="ARBA" id="ARBA00022763"/>
    </source>
</evidence>
<dbReference type="InterPro" id="IPR015943">
    <property type="entry name" value="WD40/YVTN_repeat-like_dom_sf"/>
</dbReference>
<comment type="subunit">
    <text evidence="16">Homotetramer.</text>
</comment>
<comment type="catalytic activity">
    <reaction evidence="16">
        <text>S-ubiquitinyl-[E2 ubiquitin-conjugating enzyme]-L-cysteine + [acceptor protein]-L-lysine = [E2 ubiquitin-conjugating enzyme]-L-cysteine + N(6)-ubiquitinyl-[acceptor protein]-L-lysine.</text>
        <dbReference type="EC" id="2.3.2.27"/>
    </reaction>
</comment>
<dbReference type="InterPro" id="IPR038959">
    <property type="entry name" value="Prp19"/>
</dbReference>
<comment type="caution">
    <text evidence="19">The sequence shown here is derived from an EMBL/GenBank/DDBJ whole genome shotgun (WGS) entry which is preliminary data.</text>
</comment>
<evidence type="ECO:0000256" key="1">
    <source>
        <dbReference type="ARBA" id="ARBA00004123"/>
    </source>
</evidence>
<dbReference type="InterPro" id="IPR013915">
    <property type="entry name" value="Prp19_cc"/>
</dbReference>
<feature type="compositionally biased region" description="Basic residues" evidence="17">
    <location>
        <begin position="480"/>
        <end position="495"/>
    </location>
</feature>
<dbReference type="InterPro" id="IPR036322">
    <property type="entry name" value="WD40_repeat_dom_sf"/>
</dbReference>
<evidence type="ECO:0000259" key="18">
    <source>
        <dbReference type="PROSITE" id="PS51698"/>
    </source>
</evidence>
<comment type="function">
    <text evidence="16">Ubiquitin-protein ligase which is mainly involved pre-mRNA splicing and DNA repair. Required for pre-mRNA splicing as component of the spliceosome.</text>
</comment>
<evidence type="ECO:0000256" key="5">
    <source>
        <dbReference type="ARBA" id="ARBA00022664"/>
    </source>
</evidence>
<accession>A0A364L1I1</accession>
<dbReference type="GO" id="GO:0061630">
    <property type="term" value="F:ubiquitin protein ligase activity"/>
    <property type="evidence" value="ECO:0007669"/>
    <property type="project" value="UniProtKB-UniRule"/>
</dbReference>
<dbReference type="EMBL" id="MIKG01000010">
    <property type="protein sequence ID" value="RAO69672.1"/>
    <property type="molecule type" value="Genomic_DNA"/>
</dbReference>
<feature type="compositionally biased region" description="Acidic residues" evidence="17">
    <location>
        <begin position="505"/>
        <end position="520"/>
    </location>
</feature>
<dbReference type="AlphaFoldDB" id="A0A364L1I1"/>
<dbReference type="STRING" id="1196081.A0A364L1I1"/>
<keyword evidence="12 16" id="KW-0508">mRNA splicing</keyword>
<dbReference type="GO" id="GO:0071006">
    <property type="term" value="C:U2-type catalytic step 1 spliceosome"/>
    <property type="evidence" value="ECO:0007669"/>
    <property type="project" value="TreeGrafter"/>
</dbReference>
<comment type="similarity">
    <text evidence="3 16">Belongs to the WD repeat PRP19 family.</text>
</comment>
<keyword evidence="10 16" id="KW-0833">Ubl conjugation pathway</keyword>
<evidence type="ECO:0000256" key="16">
    <source>
        <dbReference type="RuleBase" id="RU367101"/>
    </source>
</evidence>
<keyword evidence="5 16" id="KW-0507">mRNA processing</keyword>
<feature type="region of interest" description="Disordered" evidence="17">
    <location>
        <begin position="456"/>
        <end position="531"/>
    </location>
</feature>
<dbReference type="InterPro" id="IPR024977">
    <property type="entry name" value="Apc4-like_WD40_dom"/>
</dbReference>
<feature type="repeat" description="WD" evidence="15">
    <location>
        <begin position="275"/>
        <end position="316"/>
    </location>
</feature>
<dbReference type="FunFam" id="3.30.40.10:FF:000027">
    <property type="entry name" value="Pre-mRNA-processing factor 19, putative"/>
    <property type="match status" value="1"/>
</dbReference>